<name>A0A920CQQ3_9BACL</name>
<proteinExistence type="predicted"/>
<evidence type="ECO:0000259" key="1">
    <source>
        <dbReference type="Pfam" id="PF01636"/>
    </source>
</evidence>
<comment type="caution">
    <text evidence="2">The sequence shown here is derived from an EMBL/GenBank/DDBJ whole genome shotgun (WGS) entry which is preliminary data.</text>
</comment>
<keyword evidence="3" id="KW-1185">Reference proteome</keyword>
<sequence>MKENWERPAAPAPMNQTQASALVSDLFPGKQVLQVERIGTGLSNSNYVIRFSGMSVPYILRVYREGAWIAEKEQAIHQLVMNSAPVPQILYMDASCTRLSQPYAVLEWMPGKLLRDVLQNGDADEISRCAASAGAALAQIHSHQFEEPGFFGSELNIAQRIKMDADTFTAFIDDSLEQQNAGQYLGSGIARRLQECCAKLAPYLDEQAGKPVLVHSDYNGLNILFKDGAVSAVLDWEFAYSGSRLCDIGNMLRYEKPDSIFEQAFIKGYVEAGGQLPFNWRMLARLEDLVALCDLLNRSTPAMPNRISDLKSLIANSIEELSLCMG</sequence>
<dbReference type="Proteomes" id="UP000682811">
    <property type="component" value="Unassembled WGS sequence"/>
</dbReference>
<accession>A0A920CQQ3</accession>
<evidence type="ECO:0000313" key="2">
    <source>
        <dbReference type="EMBL" id="GIO45522.1"/>
    </source>
</evidence>
<dbReference type="InterPro" id="IPR011009">
    <property type="entry name" value="Kinase-like_dom_sf"/>
</dbReference>
<reference evidence="2 3" key="1">
    <citation type="submission" date="2021-03" db="EMBL/GenBank/DDBJ databases">
        <title>Antimicrobial resistance genes in bacteria isolated from Japanese honey, and their potential for conferring macrolide and lincosamide resistance in the American foulbrood pathogen Paenibacillus larvae.</title>
        <authorList>
            <person name="Okamoto M."/>
            <person name="Kumagai M."/>
            <person name="Kanamori H."/>
            <person name="Takamatsu D."/>
        </authorList>
    </citation>
    <scope>NUCLEOTIDE SEQUENCE [LARGE SCALE GENOMIC DNA]</scope>
    <source>
        <strain evidence="2 3">J34TS1</strain>
    </source>
</reference>
<dbReference type="InterPro" id="IPR051678">
    <property type="entry name" value="AGP_Transferase"/>
</dbReference>
<dbReference type="AlphaFoldDB" id="A0A920CQQ3"/>
<feature type="domain" description="Aminoglycoside phosphotransferase" evidence="1">
    <location>
        <begin position="35"/>
        <end position="278"/>
    </location>
</feature>
<organism evidence="2 3">
    <name type="scientific">Paenibacillus azoreducens</name>
    <dbReference type="NCBI Taxonomy" id="116718"/>
    <lineage>
        <taxon>Bacteria</taxon>
        <taxon>Bacillati</taxon>
        <taxon>Bacillota</taxon>
        <taxon>Bacilli</taxon>
        <taxon>Bacillales</taxon>
        <taxon>Paenibacillaceae</taxon>
        <taxon>Paenibacillus</taxon>
    </lineage>
</organism>
<dbReference type="EMBL" id="BORT01000001">
    <property type="protein sequence ID" value="GIO45522.1"/>
    <property type="molecule type" value="Genomic_DNA"/>
</dbReference>
<gene>
    <name evidence="2" type="ORF">J34TS1_02870</name>
</gene>
<dbReference type="Gene3D" id="3.90.1200.10">
    <property type="match status" value="1"/>
</dbReference>
<evidence type="ECO:0000313" key="3">
    <source>
        <dbReference type="Proteomes" id="UP000682811"/>
    </source>
</evidence>
<dbReference type="InterPro" id="IPR002575">
    <property type="entry name" value="Aminoglycoside_PTrfase"/>
</dbReference>
<dbReference type="RefSeq" id="WP_212976686.1">
    <property type="nucleotide sequence ID" value="NZ_AP025343.1"/>
</dbReference>
<dbReference type="Pfam" id="PF01636">
    <property type="entry name" value="APH"/>
    <property type="match status" value="1"/>
</dbReference>
<dbReference type="SUPFAM" id="SSF56112">
    <property type="entry name" value="Protein kinase-like (PK-like)"/>
    <property type="match status" value="1"/>
</dbReference>
<dbReference type="PANTHER" id="PTHR21310">
    <property type="entry name" value="AMINOGLYCOSIDE PHOSPHOTRANSFERASE-RELATED-RELATED"/>
    <property type="match status" value="1"/>
</dbReference>
<protein>
    <recommendedName>
        <fullName evidence="1">Aminoglycoside phosphotransferase domain-containing protein</fullName>
    </recommendedName>
</protein>